<organism evidence="9">
    <name type="scientific">uncultured Solirubrobacteraceae bacterium</name>
    <dbReference type="NCBI Taxonomy" id="1162706"/>
    <lineage>
        <taxon>Bacteria</taxon>
        <taxon>Bacillati</taxon>
        <taxon>Actinomycetota</taxon>
        <taxon>Thermoleophilia</taxon>
        <taxon>Solirubrobacterales</taxon>
        <taxon>Solirubrobacteraceae</taxon>
        <taxon>environmental samples</taxon>
    </lineage>
</organism>
<keyword evidence="3 7" id="KW-0689">Ribosomal protein</keyword>
<comment type="function">
    <text evidence="1 7">Forms part of the ribosomal stalk, playing a central role in the interaction of the ribosome with GTP-bound translation factors.</text>
</comment>
<dbReference type="NCBIfam" id="NF000955">
    <property type="entry name" value="PRK00099.1-1"/>
    <property type="match status" value="1"/>
</dbReference>
<evidence type="ECO:0000256" key="4">
    <source>
        <dbReference type="ARBA" id="ARBA00023274"/>
    </source>
</evidence>
<keyword evidence="7" id="KW-0699">rRNA-binding</keyword>
<evidence type="ECO:0000256" key="8">
    <source>
        <dbReference type="SAM" id="MobiDB-lite"/>
    </source>
</evidence>
<dbReference type="Gene3D" id="6.10.250.290">
    <property type="match status" value="1"/>
</dbReference>
<dbReference type="CDD" id="cd05797">
    <property type="entry name" value="Ribosomal_L10"/>
    <property type="match status" value="1"/>
</dbReference>
<dbReference type="InterPro" id="IPR002363">
    <property type="entry name" value="Ribosomal_uL10_CS_bac"/>
</dbReference>
<feature type="compositionally biased region" description="Low complexity" evidence="8">
    <location>
        <begin position="177"/>
        <end position="192"/>
    </location>
</feature>
<sequence>MNRNEKAAVIDEIADQIRESEAVFAVDYRGISVPQAAGLRETLRGSESTFRVTKNTLTVLAADKAEQEALKDFLSGPTALTFVKGDAASAAKAIADFQRAQPDLLPFKGGTLNGAAIDAAQLGALAKLPTREVLYQQLVGIVASPISGLARTLNALIGGLAIQLGQINEKKQSGEIAADADPPAAAAPAAEAPADDPDPAPAADEQPDESTKDDQDAEAPAAPTTSDAPAEGADDASTTPTESEEN</sequence>
<dbReference type="SUPFAM" id="SSF160369">
    <property type="entry name" value="Ribosomal protein L10-like"/>
    <property type="match status" value="1"/>
</dbReference>
<dbReference type="GO" id="GO:0015934">
    <property type="term" value="C:large ribosomal subunit"/>
    <property type="evidence" value="ECO:0007669"/>
    <property type="project" value="InterPro"/>
</dbReference>
<dbReference type="GO" id="GO:0006412">
    <property type="term" value="P:translation"/>
    <property type="evidence" value="ECO:0007669"/>
    <property type="project" value="UniProtKB-UniRule"/>
</dbReference>
<accession>A0A6J4SYL2</accession>
<evidence type="ECO:0000313" key="9">
    <source>
        <dbReference type="EMBL" id="CAA9508464.1"/>
    </source>
</evidence>
<evidence type="ECO:0000256" key="6">
    <source>
        <dbReference type="ARBA" id="ARBA00035202"/>
    </source>
</evidence>
<dbReference type="GO" id="GO:0070180">
    <property type="term" value="F:large ribosomal subunit rRNA binding"/>
    <property type="evidence" value="ECO:0007669"/>
    <property type="project" value="UniProtKB-UniRule"/>
</dbReference>
<evidence type="ECO:0000256" key="5">
    <source>
        <dbReference type="ARBA" id="ARBA00026025"/>
    </source>
</evidence>
<name>A0A6J4SYL2_9ACTN</name>
<proteinExistence type="inferred from homology"/>
<evidence type="ECO:0000256" key="3">
    <source>
        <dbReference type="ARBA" id="ARBA00022980"/>
    </source>
</evidence>
<feature type="region of interest" description="Disordered" evidence="8">
    <location>
        <begin position="173"/>
        <end position="246"/>
    </location>
</feature>
<evidence type="ECO:0000256" key="1">
    <source>
        <dbReference type="ARBA" id="ARBA00002633"/>
    </source>
</evidence>
<dbReference type="GO" id="GO:0003735">
    <property type="term" value="F:structural constituent of ribosome"/>
    <property type="evidence" value="ECO:0007669"/>
    <property type="project" value="InterPro"/>
</dbReference>
<dbReference type="Pfam" id="PF00466">
    <property type="entry name" value="Ribosomal_L10"/>
    <property type="match status" value="1"/>
</dbReference>
<comment type="similarity">
    <text evidence="2 7">Belongs to the universal ribosomal protein uL10 family.</text>
</comment>
<dbReference type="PROSITE" id="PS01109">
    <property type="entry name" value="RIBOSOMAL_L10"/>
    <property type="match status" value="1"/>
</dbReference>
<gene>
    <name evidence="7" type="primary">rplJ</name>
    <name evidence="9" type="ORF">AVDCRST_MAG53-2777</name>
</gene>
<protein>
    <recommendedName>
        <fullName evidence="6 7">Large ribosomal subunit protein uL10</fullName>
    </recommendedName>
</protein>
<dbReference type="InterPro" id="IPR001790">
    <property type="entry name" value="Ribosomal_uL10"/>
</dbReference>
<feature type="compositionally biased region" description="Low complexity" evidence="8">
    <location>
        <begin position="218"/>
        <end position="231"/>
    </location>
</feature>
<feature type="compositionally biased region" description="Polar residues" evidence="8">
    <location>
        <begin position="236"/>
        <end position="246"/>
    </location>
</feature>
<dbReference type="AlphaFoldDB" id="A0A6J4SYL2"/>
<reference evidence="9" key="1">
    <citation type="submission" date="2020-02" db="EMBL/GenBank/DDBJ databases">
        <authorList>
            <person name="Meier V. D."/>
        </authorList>
    </citation>
    <scope>NUCLEOTIDE SEQUENCE</scope>
    <source>
        <strain evidence="9">AVDCRST_MAG53</strain>
    </source>
</reference>
<dbReference type="InterPro" id="IPR043141">
    <property type="entry name" value="Ribosomal_uL10-like_sf"/>
</dbReference>
<dbReference type="HAMAP" id="MF_00362">
    <property type="entry name" value="Ribosomal_uL10"/>
    <property type="match status" value="1"/>
</dbReference>
<comment type="subunit">
    <text evidence="5 7">Part of the ribosomal stalk of the 50S ribosomal subunit. The N-terminus interacts with L11 and the large rRNA to form the base of the stalk. The C-terminus forms an elongated spine to which L12 dimers bind in a sequential fashion forming a multimeric L10(L12)X complex.</text>
</comment>
<dbReference type="Gene3D" id="3.30.70.1730">
    <property type="match status" value="1"/>
</dbReference>
<keyword evidence="4 7" id="KW-0687">Ribonucleoprotein</keyword>
<dbReference type="InterPro" id="IPR047865">
    <property type="entry name" value="Ribosomal_uL10_bac_type"/>
</dbReference>
<evidence type="ECO:0000256" key="7">
    <source>
        <dbReference type="HAMAP-Rule" id="MF_00362"/>
    </source>
</evidence>
<dbReference type="InterPro" id="IPR022973">
    <property type="entry name" value="Ribosomal_uL10_bac"/>
</dbReference>
<evidence type="ECO:0000256" key="2">
    <source>
        <dbReference type="ARBA" id="ARBA00008889"/>
    </source>
</evidence>
<dbReference type="PANTHER" id="PTHR11560">
    <property type="entry name" value="39S RIBOSOMAL PROTEIN L10, MITOCHONDRIAL"/>
    <property type="match status" value="1"/>
</dbReference>
<dbReference type="EMBL" id="CADCVR010000079">
    <property type="protein sequence ID" value="CAA9508464.1"/>
    <property type="molecule type" value="Genomic_DNA"/>
</dbReference>
<keyword evidence="7" id="KW-0694">RNA-binding</keyword>